<dbReference type="OrthoDB" id="3341722at2"/>
<dbReference type="HOGENOM" id="CLU_603863_0_0_11"/>
<reference evidence="3" key="1">
    <citation type="submission" date="2009-09" db="EMBL/GenBank/DDBJ databases">
        <title>The complete genome of Nakamurella multipartita DSM 44233.</title>
        <authorList>
            <consortium name="US DOE Joint Genome Institute (JGI-PGF)"/>
            <person name="Lucas S."/>
            <person name="Copeland A."/>
            <person name="Lapidus A."/>
            <person name="Glavina del Rio T."/>
            <person name="Dalin E."/>
            <person name="Tice H."/>
            <person name="Bruce D."/>
            <person name="Goodwin L."/>
            <person name="Pitluck S."/>
            <person name="Kyrpides N."/>
            <person name="Mavromatis K."/>
            <person name="Ivanova N."/>
            <person name="Ovchinnikova G."/>
            <person name="Sims D."/>
            <person name="Meincke L."/>
            <person name="Brettin T."/>
            <person name="Detter J.C."/>
            <person name="Han C."/>
            <person name="Larimer F."/>
            <person name="Land M."/>
            <person name="Hauser L."/>
            <person name="Markowitz V."/>
            <person name="Cheng J.-F."/>
            <person name="Hugenholtz P."/>
            <person name="Woyke T."/>
            <person name="Wu D."/>
            <person name="Klenk H.-P."/>
            <person name="Eisen J.A."/>
        </authorList>
    </citation>
    <scope>NUCLEOTIDE SEQUENCE [LARGE SCALE GENOMIC DNA]</scope>
    <source>
        <strain evidence="3">ATCC 700099 / DSM 44233 / CIP 104796 / JCM 9543 / NBRC 105858 / Y-104</strain>
    </source>
</reference>
<proteinExistence type="predicted"/>
<dbReference type="AlphaFoldDB" id="C8XIE2"/>
<sequence precursor="true">MRSGLLMMLALLTLVLGGAGSAALRLGAAAPPPAAADESFDPDQVTADLLSNPVVVLPGSIARFDRSRIAALTANGQVKLLVAPPGPIDSDANTGYRRALRDVAQAVEEQWDGTVVRVVGVEVESVGQDGLDDIRHLLTTFEVTSELEFITPYLAGGATGPSTDERVDDRTDPGLLADLTDRLRAHPVVLTDGAVAADPSAAVTDPELVRQSWQDTTGTSLRLVVRPPLADGEPAGVSAADLAAAFPDETVVLLQGRWLDVAGSDQATWTVARDMTLSRYEDFLQSRQVGPTEIVRVLGAQYAELTSGAVQDQPAPVQRNPVSWLLLILPWLALLLVVVFGLRHRSRRRARRIAVARHEDVALLAGAAAELPEVAAGILALDGLARSGPSQDRLTTATMQYRSARRCVADRRDAAAAAAAVRSARTALTEAADLLGVPNVPGRLTRADAGVGE</sequence>
<dbReference type="EMBL" id="CP001737">
    <property type="protein sequence ID" value="ACV80407.1"/>
    <property type="molecule type" value="Genomic_DNA"/>
</dbReference>
<keyword evidence="1" id="KW-0812">Transmembrane</keyword>
<name>C8XIE2_NAKMY</name>
<protein>
    <submittedName>
        <fullName evidence="2">Uncharacterized protein</fullName>
    </submittedName>
</protein>
<keyword evidence="1" id="KW-1133">Transmembrane helix</keyword>
<evidence type="ECO:0000313" key="2">
    <source>
        <dbReference type="EMBL" id="ACV80407.1"/>
    </source>
</evidence>
<dbReference type="Proteomes" id="UP000002218">
    <property type="component" value="Chromosome"/>
</dbReference>
<keyword evidence="1" id="KW-0472">Membrane</keyword>
<evidence type="ECO:0000256" key="1">
    <source>
        <dbReference type="SAM" id="Phobius"/>
    </source>
</evidence>
<gene>
    <name evidence="2" type="ordered locus">Namu_4118</name>
</gene>
<reference evidence="2 3" key="2">
    <citation type="journal article" date="2010" name="Stand. Genomic Sci.">
        <title>Complete genome sequence of Nakamurella multipartita type strain (Y-104).</title>
        <authorList>
            <person name="Tice H."/>
            <person name="Mayilraj S."/>
            <person name="Sims D."/>
            <person name="Lapidus A."/>
            <person name="Nolan M."/>
            <person name="Lucas S."/>
            <person name="Glavina Del Rio T."/>
            <person name="Copeland A."/>
            <person name="Cheng J.F."/>
            <person name="Meincke L."/>
            <person name="Bruce D."/>
            <person name="Goodwin L."/>
            <person name="Pitluck S."/>
            <person name="Ivanova N."/>
            <person name="Mavromatis K."/>
            <person name="Ovchinnikova G."/>
            <person name="Pati A."/>
            <person name="Chen A."/>
            <person name="Palaniappan K."/>
            <person name="Land M."/>
            <person name="Hauser L."/>
            <person name="Chang Y.J."/>
            <person name="Jeffries C.D."/>
            <person name="Detter J.C."/>
            <person name="Brettin T."/>
            <person name="Rohde M."/>
            <person name="Goker M."/>
            <person name="Bristow J."/>
            <person name="Eisen J.A."/>
            <person name="Markowitz V."/>
            <person name="Hugenholtz P."/>
            <person name="Kyrpides N.C."/>
            <person name="Klenk H.P."/>
            <person name="Chen F."/>
        </authorList>
    </citation>
    <scope>NUCLEOTIDE SEQUENCE [LARGE SCALE GENOMIC DNA]</scope>
    <source>
        <strain evidence="3">ATCC 700099 / DSM 44233 / CIP 104796 / JCM 9543 / NBRC 105858 / Y-104</strain>
    </source>
</reference>
<keyword evidence="3" id="KW-1185">Reference proteome</keyword>
<dbReference type="KEGG" id="nml:Namu_4118"/>
<feature type="transmembrane region" description="Helical" evidence="1">
    <location>
        <begin position="322"/>
        <end position="342"/>
    </location>
</feature>
<dbReference type="RefSeq" id="WP_015749232.1">
    <property type="nucleotide sequence ID" value="NC_013235.1"/>
</dbReference>
<dbReference type="eggNOG" id="ENOG502ZKCE">
    <property type="taxonomic scope" value="Bacteria"/>
</dbReference>
<dbReference type="InParanoid" id="C8XIE2"/>
<evidence type="ECO:0000313" key="3">
    <source>
        <dbReference type="Proteomes" id="UP000002218"/>
    </source>
</evidence>
<organism evidence="2 3">
    <name type="scientific">Nakamurella multipartita (strain ATCC 700099 / DSM 44233 / CIP 104796 / JCM 9543 / NBRC 105858 / Y-104)</name>
    <name type="common">Microsphaera multipartita</name>
    <dbReference type="NCBI Taxonomy" id="479431"/>
    <lineage>
        <taxon>Bacteria</taxon>
        <taxon>Bacillati</taxon>
        <taxon>Actinomycetota</taxon>
        <taxon>Actinomycetes</taxon>
        <taxon>Nakamurellales</taxon>
        <taxon>Nakamurellaceae</taxon>
        <taxon>Nakamurella</taxon>
    </lineage>
</organism>
<dbReference type="STRING" id="479431.Namu_4118"/>
<accession>C8XIE2</accession>